<dbReference type="AlphaFoldDB" id="A0A382VNN3"/>
<accession>A0A382VNN3</accession>
<reference evidence="1" key="1">
    <citation type="submission" date="2018-05" db="EMBL/GenBank/DDBJ databases">
        <authorList>
            <person name="Lanie J.A."/>
            <person name="Ng W.-L."/>
            <person name="Kazmierczak K.M."/>
            <person name="Andrzejewski T.M."/>
            <person name="Davidsen T.M."/>
            <person name="Wayne K.J."/>
            <person name="Tettelin H."/>
            <person name="Glass J.I."/>
            <person name="Rusch D."/>
            <person name="Podicherti R."/>
            <person name="Tsui H.-C.T."/>
            <person name="Winkler M.E."/>
        </authorList>
    </citation>
    <scope>NUCLEOTIDE SEQUENCE</scope>
</reference>
<name>A0A382VNN3_9ZZZZ</name>
<feature type="non-terminal residue" evidence="1">
    <location>
        <position position="25"/>
    </location>
</feature>
<protein>
    <submittedName>
        <fullName evidence="1">Uncharacterized protein</fullName>
    </submittedName>
</protein>
<proteinExistence type="predicted"/>
<evidence type="ECO:0000313" key="1">
    <source>
        <dbReference type="EMBL" id="SVD47478.1"/>
    </source>
</evidence>
<dbReference type="EMBL" id="UINC01153005">
    <property type="protein sequence ID" value="SVD47478.1"/>
    <property type="molecule type" value="Genomic_DNA"/>
</dbReference>
<gene>
    <name evidence="1" type="ORF">METZ01_LOCUS400332</name>
</gene>
<sequence>RHICGAYRELYLWRQPHTSVPKRGL</sequence>
<feature type="non-terminal residue" evidence="1">
    <location>
        <position position="1"/>
    </location>
</feature>
<organism evidence="1">
    <name type="scientific">marine metagenome</name>
    <dbReference type="NCBI Taxonomy" id="408172"/>
    <lineage>
        <taxon>unclassified sequences</taxon>
        <taxon>metagenomes</taxon>
        <taxon>ecological metagenomes</taxon>
    </lineage>
</organism>